<keyword evidence="1" id="KW-0175">Coiled coil</keyword>
<evidence type="ECO:0000313" key="2">
    <source>
        <dbReference type="EMBL" id="EPS28804.1"/>
    </source>
</evidence>
<proteinExistence type="predicted"/>
<dbReference type="EMBL" id="KB644411">
    <property type="protein sequence ID" value="EPS28804.1"/>
    <property type="molecule type" value="Genomic_DNA"/>
</dbReference>
<evidence type="ECO:0000256" key="1">
    <source>
        <dbReference type="SAM" id="Coils"/>
    </source>
</evidence>
<dbReference type="Proteomes" id="UP000019376">
    <property type="component" value="Unassembled WGS sequence"/>
</dbReference>
<gene>
    <name evidence="2" type="ORF">PDE_03750</name>
</gene>
<protein>
    <submittedName>
        <fullName evidence="2">Uncharacterized protein</fullName>
    </submittedName>
</protein>
<reference evidence="2 3" key="1">
    <citation type="journal article" date="2013" name="PLoS ONE">
        <title>Genomic and secretomic analyses reveal unique features of the lignocellulolytic enzyme system of Penicillium decumbens.</title>
        <authorList>
            <person name="Liu G."/>
            <person name="Zhang L."/>
            <person name="Wei X."/>
            <person name="Zou G."/>
            <person name="Qin Y."/>
            <person name="Ma L."/>
            <person name="Li J."/>
            <person name="Zheng H."/>
            <person name="Wang S."/>
            <person name="Wang C."/>
            <person name="Xun L."/>
            <person name="Zhao G.-P."/>
            <person name="Zhou Z."/>
            <person name="Qu Y."/>
        </authorList>
    </citation>
    <scope>NUCLEOTIDE SEQUENCE [LARGE SCALE GENOMIC DNA]</scope>
    <source>
        <strain evidence="3">114-2 / CGMCC 5302</strain>
    </source>
</reference>
<name>S7ZEV7_PENO1</name>
<dbReference type="AlphaFoldDB" id="S7ZEV7"/>
<keyword evidence="3" id="KW-1185">Reference proteome</keyword>
<accession>S7ZEV7</accession>
<organism evidence="2 3">
    <name type="scientific">Penicillium oxalicum (strain 114-2 / CGMCC 5302)</name>
    <name type="common">Penicillium decumbens</name>
    <dbReference type="NCBI Taxonomy" id="933388"/>
    <lineage>
        <taxon>Eukaryota</taxon>
        <taxon>Fungi</taxon>
        <taxon>Dikarya</taxon>
        <taxon>Ascomycota</taxon>
        <taxon>Pezizomycotina</taxon>
        <taxon>Eurotiomycetes</taxon>
        <taxon>Eurotiomycetidae</taxon>
        <taxon>Eurotiales</taxon>
        <taxon>Aspergillaceae</taxon>
        <taxon>Penicillium</taxon>
    </lineage>
</organism>
<evidence type="ECO:0000313" key="3">
    <source>
        <dbReference type="Proteomes" id="UP000019376"/>
    </source>
</evidence>
<sequence length="179" mass="20355">MNYFFRGAKHHITSALRSLQEDLANGFVERSRLREASLQNLEQADQIRKLSEENEKYRQAIFRQIPPSDISDRSLADDFAGICAGLTSFFESLPDFNQNTSSWEILYDQMRGNPVSLAFQTTSPRLPPIHFQVELLGHFAPCLLWEKLSKSSGLGLSCDQSLFLENTAFHMEHTQGKGE</sequence>
<dbReference type="HOGENOM" id="CLU_1503961_0_0_1"/>
<feature type="coiled-coil region" evidence="1">
    <location>
        <begin position="33"/>
        <end position="60"/>
    </location>
</feature>